<evidence type="ECO:0000313" key="1">
    <source>
        <dbReference type="EMBL" id="KAK9161174.1"/>
    </source>
</evidence>
<reference evidence="1 2" key="1">
    <citation type="submission" date="2024-01" db="EMBL/GenBank/DDBJ databases">
        <title>Genome assemblies of Stephania.</title>
        <authorList>
            <person name="Yang L."/>
        </authorList>
    </citation>
    <scope>NUCLEOTIDE SEQUENCE [LARGE SCALE GENOMIC DNA]</scope>
    <source>
        <strain evidence="1">YNDBR</strain>
        <tissue evidence="1">Leaf</tissue>
    </source>
</reference>
<dbReference type="Proteomes" id="UP001420932">
    <property type="component" value="Unassembled WGS sequence"/>
</dbReference>
<comment type="caution">
    <text evidence="1">The sequence shown here is derived from an EMBL/GenBank/DDBJ whole genome shotgun (WGS) entry which is preliminary data.</text>
</comment>
<evidence type="ECO:0000313" key="2">
    <source>
        <dbReference type="Proteomes" id="UP001420932"/>
    </source>
</evidence>
<name>A0AAP0L295_9MAGN</name>
<keyword evidence="2" id="KW-1185">Reference proteome</keyword>
<gene>
    <name evidence="1" type="ORF">Syun_007515</name>
</gene>
<protein>
    <submittedName>
        <fullName evidence="1">Uncharacterized protein</fullName>
    </submittedName>
</protein>
<accession>A0AAP0L295</accession>
<dbReference type="AlphaFoldDB" id="A0AAP0L295"/>
<dbReference type="EMBL" id="JBBNAF010000003">
    <property type="protein sequence ID" value="KAK9161174.1"/>
    <property type="molecule type" value="Genomic_DNA"/>
</dbReference>
<sequence length="71" mass="8417">MELVEDVHGDHHIGFEEGRIWLPTNVLDEAVFNNNQPKDFLLPQQYHYQRRHDHNTSFPSSDAVLRVLFFV</sequence>
<organism evidence="1 2">
    <name type="scientific">Stephania yunnanensis</name>
    <dbReference type="NCBI Taxonomy" id="152371"/>
    <lineage>
        <taxon>Eukaryota</taxon>
        <taxon>Viridiplantae</taxon>
        <taxon>Streptophyta</taxon>
        <taxon>Embryophyta</taxon>
        <taxon>Tracheophyta</taxon>
        <taxon>Spermatophyta</taxon>
        <taxon>Magnoliopsida</taxon>
        <taxon>Ranunculales</taxon>
        <taxon>Menispermaceae</taxon>
        <taxon>Menispermoideae</taxon>
        <taxon>Cissampelideae</taxon>
        <taxon>Stephania</taxon>
    </lineage>
</organism>
<proteinExistence type="predicted"/>